<proteinExistence type="predicted"/>
<sequence>MKKYQRSISLLLIALLCFSTVTPAFANEDFEEDFNPDFWDEELVEWGFEYDSLEEVPSELFEPGYYTEDEIIYIPEEYLDPFHPDTIDTTFNPYGEPKEGEFQTFAIGAAAGIYFIPGIGQVAITVTGAVVIGGATIAAGSWLYNQVSAYFSKKAAEKAADSIPNSLKKSRMKVDLSKFKDKNGNTPENKTSGTFTNGKWTITKDNSGHLGYNGNKKAWKIGNPNRKASLDRYGNIIDK</sequence>
<evidence type="ECO:0008006" key="5">
    <source>
        <dbReference type="Google" id="ProtNLM"/>
    </source>
</evidence>
<evidence type="ECO:0000313" key="3">
    <source>
        <dbReference type="EMBL" id="QGG47400.1"/>
    </source>
</evidence>
<feature type="chain" id="PRO_5024292776" description="Novel toxin 21 domain-containing protein" evidence="2">
    <location>
        <begin position="27"/>
        <end position="239"/>
    </location>
</feature>
<protein>
    <recommendedName>
        <fullName evidence="5">Novel toxin 21 domain-containing protein</fullName>
    </recommendedName>
</protein>
<accession>A0A5Q2N578</accession>
<dbReference type="OrthoDB" id="2051413at2"/>
<feature type="signal peptide" evidence="2">
    <location>
        <begin position="1"/>
        <end position="26"/>
    </location>
</feature>
<evidence type="ECO:0000313" key="4">
    <source>
        <dbReference type="Proteomes" id="UP000366051"/>
    </source>
</evidence>
<name>A0A5Q2N578_9FIRM</name>
<keyword evidence="2" id="KW-0732">Signal</keyword>
<organism evidence="3 4">
    <name type="scientific">Heliorestis convoluta</name>
    <dbReference type="NCBI Taxonomy" id="356322"/>
    <lineage>
        <taxon>Bacteria</taxon>
        <taxon>Bacillati</taxon>
        <taxon>Bacillota</taxon>
        <taxon>Clostridia</taxon>
        <taxon>Eubacteriales</taxon>
        <taxon>Heliobacteriaceae</taxon>
        <taxon>Heliorestis</taxon>
    </lineage>
</organism>
<evidence type="ECO:0000256" key="1">
    <source>
        <dbReference type="SAM" id="MobiDB-lite"/>
    </source>
</evidence>
<dbReference type="EMBL" id="CP045875">
    <property type="protein sequence ID" value="QGG47400.1"/>
    <property type="molecule type" value="Genomic_DNA"/>
</dbReference>
<evidence type="ECO:0000256" key="2">
    <source>
        <dbReference type="SAM" id="SignalP"/>
    </source>
</evidence>
<feature type="region of interest" description="Disordered" evidence="1">
    <location>
        <begin position="179"/>
        <end position="198"/>
    </location>
</feature>
<dbReference type="RefSeq" id="WP_153724786.1">
    <property type="nucleotide sequence ID" value="NZ_CP045875.1"/>
</dbReference>
<reference evidence="4" key="1">
    <citation type="submission" date="2019-11" db="EMBL/GenBank/DDBJ databases">
        <title>Genome sequence of Heliorestis convoluta strain HH, an alkaliphilic and minimalistic phototrophic bacterium from a soda lake in Egypt.</title>
        <authorList>
            <person name="Dewey E.D."/>
            <person name="Stokes L.M."/>
            <person name="Burchell B.M."/>
            <person name="Shaffer K.N."/>
            <person name="Huntington A.M."/>
            <person name="Baker J.M."/>
            <person name="Nadendla S."/>
            <person name="Giglio M.G."/>
            <person name="Touchman J.W."/>
            <person name="Blankenship R.E."/>
            <person name="Madigan M.T."/>
            <person name="Sattley W.M."/>
        </authorList>
    </citation>
    <scope>NUCLEOTIDE SEQUENCE [LARGE SCALE GENOMIC DNA]</scope>
    <source>
        <strain evidence="4">HH</strain>
    </source>
</reference>
<dbReference type="KEGG" id="hcv:FTV88_1253"/>
<dbReference type="AlphaFoldDB" id="A0A5Q2N578"/>
<gene>
    <name evidence="3" type="ORF">FTV88_1253</name>
</gene>
<feature type="compositionally biased region" description="Polar residues" evidence="1">
    <location>
        <begin position="184"/>
        <end position="198"/>
    </location>
</feature>
<dbReference type="Proteomes" id="UP000366051">
    <property type="component" value="Chromosome"/>
</dbReference>
<keyword evidence="4" id="KW-1185">Reference proteome</keyword>